<accession>A0A2K8SCY5</accession>
<organism evidence="1 2">
    <name type="scientific">Spiroplasma floricola 23-6</name>
    <dbReference type="NCBI Taxonomy" id="1336749"/>
    <lineage>
        <taxon>Bacteria</taxon>
        <taxon>Bacillati</taxon>
        <taxon>Mycoplasmatota</taxon>
        <taxon>Mollicutes</taxon>
        <taxon>Entomoplasmatales</taxon>
        <taxon>Spiroplasmataceae</taxon>
        <taxon>Spiroplasma</taxon>
    </lineage>
</organism>
<gene>
    <name evidence="1" type="ORF">SFLOR_v1c02640</name>
</gene>
<dbReference type="OrthoDB" id="389707at2"/>
<evidence type="ECO:0000313" key="2">
    <source>
        <dbReference type="Proteomes" id="UP000231823"/>
    </source>
</evidence>
<dbReference type="EMBL" id="CP025057">
    <property type="protein sequence ID" value="AUB31321.1"/>
    <property type="molecule type" value="Genomic_DNA"/>
</dbReference>
<keyword evidence="2" id="KW-1185">Reference proteome</keyword>
<reference evidence="1 2" key="1">
    <citation type="submission" date="2017-12" db="EMBL/GenBank/DDBJ databases">
        <title>Complete genome sequence of Spiroplasma floricola 23-6 (ATCC 29989).</title>
        <authorList>
            <person name="Tsai Y.-M."/>
            <person name="Wu P.-S."/>
            <person name="Lo W.-S."/>
            <person name="Kuo C.-H."/>
        </authorList>
    </citation>
    <scope>NUCLEOTIDE SEQUENCE [LARGE SCALE GENOMIC DNA]</scope>
    <source>
        <strain evidence="1 2">23-6</strain>
    </source>
</reference>
<sequence>MAFNFDKDTDWIFTFCKNCWDFKKFVFSKPINFETRDSYKGICTNCKKDQRINLKEARDYYDHLNDHNN</sequence>
<evidence type="ECO:0000313" key="1">
    <source>
        <dbReference type="EMBL" id="AUB31321.1"/>
    </source>
</evidence>
<dbReference type="Proteomes" id="UP000231823">
    <property type="component" value="Chromosome"/>
</dbReference>
<proteinExistence type="predicted"/>
<dbReference type="AlphaFoldDB" id="A0A2K8SCY5"/>
<name>A0A2K8SCY5_9MOLU</name>
<dbReference type="RefSeq" id="WP_100916310.1">
    <property type="nucleotide sequence ID" value="NZ_CP025057.1"/>
</dbReference>
<dbReference type="KEGG" id="sfz:SFLOR_v1c02640"/>
<protein>
    <submittedName>
        <fullName evidence="1">Uncharacterized protein</fullName>
    </submittedName>
</protein>